<dbReference type="PANTHER" id="PTHR41523:SF8">
    <property type="entry name" value="ETHYLENE RESPONSE SENSOR PROTEIN"/>
    <property type="match status" value="1"/>
</dbReference>
<dbReference type="CDD" id="cd18773">
    <property type="entry name" value="PDC1_HK_sensor"/>
    <property type="match status" value="1"/>
</dbReference>
<dbReference type="RefSeq" id="WP_259554222.1">
    <property type="nucleotide sequence ID" value="NZ_BAABHW010000007.1"/>
</dbReference>
<feature type="compositionally biased region" description="Acidic residues" evidence="10">
    <location>
        <begin position="574"/>
        <end position="587"/>
    </location>
</feature>
<reference evidence="14" key="1">
    <citation type="journal article" date="2019" name="Int. J. Syst. Evol. Microbiol.">
        <title>The Global Catalogue of Microorganisms (GCM) 10K type strain sequencing project: providing services to taxonomists for standard genome sequencing and annotation.</title>
        <authorList>
            <consortium name="The Broad Institute Genomics Platform"/>
            <consortium name="The Broad Institute Genome Sequencing Center for Infectious Disease"/>
            <person name="Wu L."/>
            <person name="Ma J."/>
        </authorList>
    </citation>
    <scope>NUCLEOTIDE SEQUENCE [LARGE SCALE GENOMIC DNA]</scope>
    <source>
        <strain evidence="14">JCM 18015</strain>
    </source>
</reference>
<feature type="domain" description="HAMP" evidence="12">
    <location>
        <begin position="305"/>
        <end position="359"/>
    </location>
</feature>
<dbReference type="Gene3D" id="3.30.450.20">
    <property type="entry name" value="PAS domain"/>
    <property type="match status" value="2"/>
</dbReference>
<comment type="catalytic activity">
    <reaction evidence="1">
        <text>ATP + protein L-histidine = ADP + protein N-phospho-L-histidine.</text>
        <dbReference type="EC" id="2.7.13.3"/>
    </reaction>
</comment>
<dbReference type="Gene3D" id="3.30.565.10">
    <property type="entry name" value="Histidine kinase-like ATPase, C-terminal domain"/>
    <property type="match status" value="1"/>
</dbReference>
<dbReference type="PROSITE" id="PS50885">
    <property type="entry name" value="HAMP"/>
    <property type="match status" value="1"/>
</dbReference>
<name>A0ABP9LQM5_9RHOB</name>
<gene>
    <name evidence="13" type="ORF">GCM10023209_34650</name>
</gene>
<dbReference type="InterPro" id="IPR036890">
    <property type="entry name" value="HATPase_C_sf"/>
</dbReference>
<evidence type="ECO:0000256" key="2">
    <source>
        <dbReference type="ARBA" id="ARBA00004370"/>
    </source>
</evidence>
<dbReference type="EC" id="2.7.13.3" evidence="3"/>
<keyword evidence="14" id="KW-1185">Reference proteome</keyword>
<evidence type="ECO:0000256" key="7">
    <source>
        <dbReference type="ARBA" id="ARBA00022777"/>
    </source>
</evidence>
<evidence type="ECO:0000313" key="14">
    <source>
        <dbReference type="Proteomes" id="UP001499910"/>
    </source>
</evidence>
<keyword evidence="11" id="KW-0812">Transmembrane</keyword>
<comment type="subcellular location">
    <subcellularLocation>
        <location evidence="2">Membrane</location>
    </subcellularLocation>
</comment>
<keyword evidence="9" id="KW-0175">Coiled coil</keyword>
<evidence type="ECO:0000256" key="8">
    <source>
        <dbReference type="ARBA" id="ARBA00022840"/>
    </source>
</evidence>
<proteinExistence type="predicted"/>
<evidence type="ECO:0000256" key="5">
    <source>
        <dbReference type="ARBA" id="ARBA00022679"/>
    </source>
</evidence>
<dbReference type="InterPro" id="IPR003660">
    <property type="entry name" value="HAMP_dom"/>
</dbReference>
<organism evidence="13 14">
    <name type="scientific">[Roseibacterium] beibuensis</name>
    <dbReference type="NCBI Taxonomy" id="1193142"/>
    <lineage>
        <taxon>Bacteria</taxon>
        <taxon>Pseudomonadati</taxon>
        <taxon>Pseudomonadota</taxon>
        <taxon>Alphaproteobacteria</taxon>
        <taxon>Rhodobacterales</taxon>
        <taxon>Roseobacteraceae</taxon>
        <taxon>Roseicyclus</taxon>
    </lineage>
</organism>
<feature type="coiled-coil region" evidence="9">
    <location>
        <begin position="351"/>
        <end position="378"/>
    </location>
</feature>
<keyword evidence="7 13" id="KW-0418">Kinase</keyword>
<keyword evidence="6" id="KW-0547">Nucleotide-binding</keyword>
<dbReference type="Pfam" id="PF07568">
    <property type="entry name" value="HisKA_2"/>
    <property type="match status" value="1"/>
</dbReference>
<keyword evidence="8" id="KW-0067">ATP-binding</keyword>
<feature type="region of interest" description="Disordered" evidence="10">
    <location>
        <begin position="571"/>
        <end position="596"/>
    </location>
</feature>
<evidence type="ECO:0000256" key="1">
    <source>
        <dbReference type="ARBA" id="ARBA00000085"/>
    </source>
</evidence>
<dbReference type="Proteomes" id="UP001499910">
    <property type="component" value="Unassembled WGS sequence"/>
</dbReference>
<dbReference type="InterPro" id="IPR011495">
    <property type="entry name" value="Sig_transdc_His_kin_sub2_dim/P"/>
</dbReference>
<evidence type="ECO:0000256" key="4">
    <source>
        <dbReference type="ARBA" id="ARBA00022553"/>
    </source>
</evidence>
<evidence type="ECO:0000259" key="12">
    <source>
        <dbReference type="PROSITE" id="PS50885"/>
    </source>
</evidence>
<feature type="transmembrane region" description="Helical" evidence="11">
    <location>
        <begin position="289"/>
        <end position="308"/>
    </location>
</feature>
<accession>A0ABP9LQM5</accession>
<dbReference type="PANTHER" id="PTHR41523">
    <property type="entry name" value="TWO-COMPONENT SYSTEM SENSOR PROTEIN"/>
    <property type="match status" value="1"/>
</dbReference>
<keyword evidence="4" id="KW-0597">Phosphoprotein</keyword>
<keyword evidence="11" id="KW-1133">Transmembrane helix</keyword>
<sequence length="596" mass="65008">MNATSTRRTRRFRSLRTRLVVVLSLAILPLGLLAVQQTRAVISDARELEEQDILLRTGSAAGAEQALLRRAYGAAHALGLAAMELTEDDAACDALMRRFVDSSAAFSFAGVANADGLLSCTSGGSMDISEETAWLDLVERPEPRVSVNREGPFSGQSVVVVTMPIIDPETDDFQGAAYVSLPHSLTDTLLQAGVDDVMLALIDNEGNVLSASTGIDDVGVFENLNVRPMEYGPANDGTTFTIELEDGTERLAALVPLIADRIYVLGLWTSARAEYSLPLFGEAAATVPILIWVVALVVAVMAIDRMVLRHLTELRRRMAGFSIDDPSDSFAILDRPPAEIGQIAGTYNRMVDRLLADRAEMKENLREKELLLREVHHRVKNNLQLIASILNMQLRSVPDGIAHKVLRRVQARVMSLATIHKALYTGTQMSTVRADRLLQEVVQAAFNVGVPSGQQIRTSFTSDDIQLVPDQAVPLALLANEMVTNATKYLGRPASGRPEIEVRMYRTEGFQVHLVVENTVGEPVQEVEGSDGTGLGARLIEGFVAQLGGEMDLTETDERYRVEISFIKFRPDQEDGTADADESDPDPATEREDSAA</sequence>
<protein>
    <recommendedName>
        <fullName evidence="3">histidine kinase</fullName>
        <ecNumber evidence="3">2.7.13.3</ecNumber>
    </recommendedName>
</protein>
<keyword evidence="5" id="KW-0808">Transferase</keyword>
<evidence type="ECO:0000256" key="10">
    <source>
        <dbReference type="SAM" id="MobiDB-lite"/>
    </source>
</evidence>
<evidence type="ECO:0000256" key="9">
    <source>
        <dbReference type="SAM" id="Coils"/>
    </source>
</evidence>
<keyword evidence="11" id="KW-0472">Membrane</keyword>
<dbReference type="GO" id="GO:0016301">
    <property type="term" value="F:kinase activity"/>
    <property type="evidence" value="ECO:0007669"/>
    <property type="project" value="UniProtKB-KW"/>
</dbReference>
<evidence type="ECO:0000256" key="3">
    <source>
        <dbReference type="ARBA" id="ARBA00012438"/>
    </source>
</evidence>
<evidence type="ECO:0000256" key="11">
    <source>
        <dbReference type="SAM" id="Phobius"/>
    </source>
</evidence>
<comment type="caution">
    <text evidence="13">The sequence shown here is derived from an EMBL/GenBank/DDBJ whole genome shotgun (WGS) entry which is preliminary data.</text>
</comment>
<dbReference type="SUPFAM" id="SSF55874">
    <property type="entry name" value="ATPase domain of HSP90 chaperone/DNA topoisomerase II/histidine kinase"/>
    <property type="match status" value="1"/>
</dbReference>
<evidence type="ECO:0000256" key="6">
    <source>
        <dbReference type="ARBA" id="ARBA00022741"/>
    </source>
</evidence>
<evidence type="ECO:0000313" key="13">
    <source>
        <dbReference type="EMBL" id="GAA5080740.1"/>
    </source>
</evidence>
<dbReference type="EMBL" id="BAABHW010000007">
    <property type="protein sequence ID" value="GAA5080740.1"/>
    <property type="molecule type" value="Genomic_DNA"/>
</dbReference>